<dbReference type="EMBL" id="PPGH01000034">
    <property type="protein sequence ID" value="PQJ96568.1"/>
    <property type="molecule type" value="Genomic_DNA"/>
</dbReference>
<dbReference type="PROSITE" id="PS50112">
    <property type="entry name" value="PAS"/>
    <property type="match status" value="1"/>
</dbReference>
<dbReference type="PANTHER" id="PTHR45138:SF9">
    <property type="entry name" value="DIGUANYLATE CYCLASE DGCM-RELATED"/>
    <property type="match status" value="1"/>
</dbReference>
<dbReference type="SMART" id="SM00091">
    <property type="entry name" value="PAS"/>
    <property type="match status" value="3"/>
</dbReference>
<evidence type="ECO:0000313" key="8">
    <source>
        <dbReference type="Proteomes" id="UP000239936"/>
    </source>
</evidence>
<organism evidence="7 8">
    <name type="scientific">Chromatium okenii</name>
    <dbReference type="NCBI Taxonomy" id="61644"/>
    <lineage>
        <taxon>Bacteria</taxon>
        <taxon>Pseudomonadati</taxon>
        <taxon>Pseudomonadota</taxon>
        <taxon>Gammaproteobacteria</taxon>
        <taxon>Chromatiales</taxon>
        <taxon>Chromatiaceae</taxon>
        <taxon>Chromatium</taxon>
    </lineage>
</organism>
<dbReference type="InterPro" id="IPR001610">
    <property type="entry name" value="PAC"/>
</dbReference>
<dbReference type="InterPro" id="IPR000160">
    <property type="entry name" value="GGDEF_dom"/>
</dbReference>
<dbReference type="Gene3D" id="3.30.450.40">
    <property type="match status" value="1"/>
</dbReference>
<dbReference type="CDD" id="cd01949">
    <property type="entry name" value="GGDEF"/>
    <property type="match status" value="1"/>
</dbReference>
<dbReference type="InterPro" id="IPR029016">
    <property type="entry name" value="GAF-like_dom_sf"/>
</dbReference>
<dbReference type="InterPro" id="IPR000014">
    <property type="entry name" value="PAS"/>
</dbReference>
<evidence type="ECO:0000256" key="3">
    <source>
        <dbReference type="ARBA" id="ARBA00034247"/>
    </source>
</evidence>
<dbReference type="AlphaFoldDB" id="A0A2S7XSX1"/>
<evidence type="ECO:0000259" key="4">
    <source>
        <dbReference type="PROSITE" id="PS50112"/>
    </source>
</evidence>
<dbReference type="OrthoDB" id="5623169at2"/>
<dbReference type="Pfam" id="PF13426">
    <property type="entry name" value="PAS_9"/>
    <property type="match status" value="3"/>
</dbReference>
<dbReference type="NCBIfam" id="TIGR00229">
    <property type="entry name" value="sensory_box"/>
    <property type="match status" value="3"/>
</dbReference>
<dbReference type="FunFam" id="3.30.70.270:FF:000001">
    <property type="entry name" value="Diguanylate cyclase domain protein"/>
    <property type="match status" value="1"/>
</dbReference>
<gene>
    <name evidence="7" type="ORF">CXB77_07040</name>
</gene>
<dbReference type="CDD" id="cd00130">
    <property type="entry name" value="PAS"/>
    <property type="match status" value="3"/>
</dbReference>
<comment type="caution">
    <text evidence="7">The sequence shown here is derived from an EMBL/GenBank/DDBJ whole genome shotgun (WGS) entry which is preliminary data.</text>
</comment>
<dbReference type="RefSeq" id="WP_105073329.1">
    <property type="nucleotide sequence ID" value="NZ_PPGH01000034.1"/>
</dbReference>
<protein>
    <recommendedName>
        <fullName evidence="2">diguanylate cyclase</fullName>
        <ecNumber evidence="2">2.7.7.65</ecNumber>
    </recommendedName>
</protein>
<dbReference type="GO" id="GO:0043709">
    <property type="term" value="P:cell adhesion involved in single-species biofilm formation"/>
    <property type="evidence" value="ECO:0007669"/>
    <property type="project" value="TreeGrafter"/>
</dbReference>
<dbReference type="InterPro" id="IPR043128">
    <property type="entry name" value="Rev_trsase/Diguanyl_cyclase"/>
</dbReference>
<dbReference type="Gene3D" id="3.30.450.20">
    <property type="entry name" value="PAS domain"/>
    <property type="match status" value="3"/>
</dbReference>
<feature type="domain" description="GGDEF" evidence="6">
    <location>
        <begin position="603"/>
        <end position="736"/>
    </location>
</feature>
<dbReference type="SUPFAM" id="SSF55781">
    <property type="entry name" value="GAF domain-like"/>
    <property type="match status" value="1"/>
</dbReference>
<dbReference type="GO" id="GO:0005886">
    <property type="term" value="C:plasma membrane"/>
    <property type="evidence" value="ECO:0007669"/>
    <property type="project" value="TreeGrafter"/>
</dbReference>
<evidence type="ECO:0000259" key="6">
    <source>
        <dbReference type="PROSITE" id="PS50887"/>
    </source>
</evidence>
<dbReference type="NCBIfam" id="TIGR00254">
    <property type="entry name" value="GGDEF"/>
    <property type="match status" value="1"/>
</dbReference>
<sequence>MDHEDATERRATRQALEDAAGLYRAIFESRHLIKILIDPNSGRILDANQAAAEFYGQSRAMLRQQYAWDFSVTPRDVLQKLFATISTEPTALITTKTAWHRRANGELCEVEIHIDQLIRTHQHLLLATVLDLTDRKAAETALRDSEERHRSALAALAEGVAVYNCEGTLITSNPAAARILGLFPTEYQERAIDDGQWRIIRADGSAFRSTEWPSVVTLRTGIVQRDIEMGIVKPDHSITWLLVNSEPIRNMESGAVQAVAVSFADITERKRNEAALAHSEARFRILFTKSKVIKLLIDPLSGEIVDANNAASDYYGYSIAQLHRMKIYDINILSPEQLAREMLLAQQEQRSVFHFQHRLANGEVREVEVHSSPLHLEDRLLLHSVIHDITDRRRAEAALQLSLEEIQRHDAQMMALNRLNEWLMSCEKRSEAYAVVERSARQLFAGYNGGLAIRDDHQPTQLNCVATWGENHGLPSQFLFDDCWAVRRGECHAVIDDSSVTQCHHFTHSPPRSYFCASLSVRGETLGLLHLNTMETLTTAQCRELQTLLMTVSEAIKLSLANIQLQERLREQAMRDRLTGLFNRRYLDETLPRELNRCQRRGESLAVAMLDVDHFKRFNDSYGHDAGDAVLQAIGQLLRDTVRASDLACRYGGEELTLVLPNTDLKNAQKCLEKLRSAIMQLRVLHQGGELPAITVSIGVAVTNELGVSATALLKQADAALYRAKEGGRNRVVAAG</sequence>
<dbReference type="InterPro" id="IPR050469">
    <property type="entry name" value="Diguanylate_Cyclase"/>
</dbReference>
<dbReference type="EC" id="2.7.7.65" evidence="2"/>
<dbReference type="Proteomes" id="UP000239936">
    <property type="component" value="Unassembled WGS sequence"/>
</dbReference>
<dbReference type="PANTHER" id="PTHR45138">
    <property type="entry name" value="REGULATORY COMPONENTS OF SENSORY TRANSDUCTION SYSTEM"/>
    <property type="match status" value="1"/>
</dbReference>
<dbReference type="Pfam" id="PF00990">
    <property type="entry name" value="GGDEF"/>
    <property type="match status" value="1"/>
</dbReference>
<dbReference type="Gene3D" id="3.30.70.270">
    <property type="match status" value="1"/>
</dbReference>
<proteinExistence type="predicted"/>
<dbReference type="PROSITE" id="PS50113">
    <property type="entry name" value="PAC"/>
    <property type="match status" value="1"/>
</dbReference>
<keyword evidence="8" id="KW-1185">Reference proteome</keyword>
<evidence type="ECO:0000313" key="7">
    <source>
        <dbReference type="EMBL" id="PQJ96568.1"/>
    </source>
</evidence>
<dbReference type="InterPro" id="IPR035965">
    <property type="entry name" value="PAS-like_dom_sf"/>
</dbReference>
<evidence type="ECO:0000259" key="5">
    <source>
        <dbReference type="PROSITE" id="PS50113"/>
    </source>
</evidence>
<dbReference type="SMART" id="SM00086">
    <property type="entry name" value="PAC"/>
    <property type="match status" value="2"/>
</dbReference>
<feature type="domain" description="PAC" evidence="5">
    <location>
        <begin position="225"/>
        <end position="278"/>
    </location>
</feature>
<evidence type="ECO:0000256" key="1">
    <source>
        <dbReference type="ARBA" id="ARBA00001946"/>
    </source>
</evidence>
<feature type="domain" description="PAS" evidence="4">
    <location>
        <begin position="145"/>
        <end position="186"/>
    </location>
</feature>
<dbReference type="InterPro" id="IPR000700">
    <property type="entry name" value="PAS-assoc_C"/>
</dbReference>
<dbReference type="PROSITE" id="PS50887">
    <property type="entry name" value="GGDEF"/>
    <property type="match status" value="1"/>
</dbReference>
<name>A0A2S7XSX1_9GAMM</name>
<dbReference type="GO" id="GO:1902201">
    <property type="term" value="P:negative regulation of bacterial-type flagellum-dependent cell motility"/>
    <property type="evidence" value="ECO:0007669"/>
    <property type="project" value="TreeGrafter"/>
</dbReference>
<dbReference type="InterPro" id="IPR029787">
    <property type="entry name" value="Nucleotide_cyclase"/>
</dbReference>
<comment type="cofactor">
    <cofactor evidence="1">
        <name>Mg(2+)</name>
        <dbReference type="ChEBI" id="CHEBI:18420"/>
    </cofactor>
</comment>
<evidence type="ECO:0000256" key="2">
    <source>
        <dbReference type="ARBA" id="ARBA00012528"/>
    </source>
</evidence>
<comment type="catalytic activity">
    <reaction evidence="3">
        <text>2 GTP = 3',3'-c-di-GMP + 2 diphosphate</text>
        <dbReference type="Rhea" id="RHEA:24898"/>
        <dbReference type="ChEBI" id="CHEBI:33019"/>
        <dbReference type="ChEBI" id="CHEBI:37565"/>
        <dbReference type="ChEBI" id="CHEBI:58805"/>
        <dbReference type="EC" id="2.7.7.65"/>
    </reaction>
</comment>
<reference evidence="7 8" key="1">
    <citation type="submission" date="2018-01" db="EMBL/GenBank/DDBJ databases">
        <title>The complete genome sequence of Chromatium okenii LaCa, a purple sulfur bacterium with a turbulent life.</title>
        <authorList>
            <person name="Luedin S.M."/>
            <person name="Liechti N."/>
            <person name="Storelli N."/>
            <person name="Danza F."/>
            <person name="Wittwer M."/>
            <person name="Pothier J.F."/>
            <person name="Tonolla M.A."/>
        </authorList>
    </citation>
    <scope>NUCLEOTIDE SEQUENCE [LARGE SCALE GENOMIC DNA]</scope>
    <source>
        <strain evidence="7 8">LaCa</strain>
    </source>
</reference>
<dbReference type="GO" id="GO:0052621">
    <property type="term" value="F:diguanylate cyclase activity"/>
    <property type="evidence" value="ECO:0007669"/>
    <property type="project" value="UniProtKB-EC"/>
</dbReference>
<dbReference type="SUPFAM" id="SSF55073">
    <property type="entry name" value="Nucleotide cyclase"/>
    <property type="match status" value="1"/>
</dbReference>
<accession>A0A2S7XSX1</accession>
<dbReference type="SMART" id="SM00267">
    <property type="entry name" value="GGDEF"/>
    <property type="match status" value="1"/>
</dbReference>
<dbReference type="SUPFAM" id="SSF55785">
    <property type="entry name" value="PYP-like sensor domain (PAS domain)"/>
    <property type="match status" value="3"/>
</dbReference>